<reference evidence="2" key="2">
    <citation type="journal article" date="2010" name="PLoS Genet.">
        <title>Structure, function, and evolution of the Thiomonas spp. genome.</title>
        <authorList>
            <person name="Arsene-Ploetze F."/>
            <person name="Koechler S."/>
            <person name="Marchal M."/>
            <person name="Coppee J.Y."/>
            <person name="Chandler M."/>
            <person name="Bonnefoy V."/>
            <person name="Brochier-Armanet C."/>
            <person name="Barakat M."/>
            <person name="Barbe V."/>
            <person name="Battaglia-Brunet F."/>
            <person name="Bruneel O."/>
            <person name="Bryan C.G."/>
            <person name="Cleiss-Arnold J."/>
            <person name="Cruveiller S."/>
            <person name="Erhardt M."/>
            <person name="Heinrich-Salmeron A."/>
            <person name="Hommais F."/>
            <person name="Joulian C."/>
            <person name="Krin E."/>
            <person name="Lieutaud A."/>
            <person name="Lievremont D."/>
            <person name="Michel C."/>
            <person name="Muller D."/>
            <person name="Ortet P."/>
            <person name="Proux C."/>
            <person name="Siguier P."/>
            <person name="Roche D."/>
            <person name="Rouy Z."/>
            <person name="Salvignol G."/>
            <person name="Slyemi D."/>
            <person name="Talla E."/>
            <person name="Weiss S."/>
            <person name="Weissenbach J."/>
            <person name="Medigue C."/>
            <person name="Bertin P.N."/>
        </authorList>
    </citation>
    <scope>NUCLEOTIDE SEQUENCE [LARGE SCALE GENOMIC DNA]</scope>
    <source>
        <strain evidence="2">DSM 22701 / CIP 110005 / 3As</strain>
    </source>
</reference>
<reference key="1">
    <citation type="submission" date="2009-07" db="EMBL/GenBank/DDBJ databases">
        <authorList>
            <person name="Genoscope - CEA"/>
        </authorList>
    </citation>
    <scope>NUCLEOTIDE SEQUENCE</scope>
    <source>
        <strain>3As</strain>
    </source>
</reference>
<protein>
    <submittedName>
        <fullName evidence="1">Uncharacterized protein</fullName>
    </submittedName>
</protein>
<dbReference type="HOGENOM" id="CLU_3424993_0_0_4"/>
<dbReference type="AlphaFoldDB" id="D6CNA5"/>
<accession>D6CNA5</accession>
<sequence>MYYSPVRHSPPGYPALPFDLHV</sequence>
<name>D6CNA5_THIA3</name>
<evidence type="ECO:0000313" key="1">
    <source>
        <dbReference type="EMBL" id="CAZ90033.1"/>
    </source>
</evidence>
<dbReference type="EMBL" id="FP475956">
    <property type="protein sequence ID" value="CAZ90033.1"/>
    <property type="molecule type" value="Genomic_DNA"/>
</dbReference>
<gene>
    <name evidence="1" type="ordered locus">THI_3445</name>
</gene>
<organism evidence="1 2">
    <name type="scientific">Thiomonas arsenitoxydans (strain DSM 22701 / CIP 110005 / 3As)</name>
    <dbReference type="NCBI Taxonomy" id="426114"/>
    <lineage>
        <taxon>Bacteria</taxon>
        <taxon>Pseudomonadati</taxon>
        <taxon>Pseudomonadota</taxon>
        <taxon>Betaproteobacteria</taxon>
        <taxon>Burkholderiales</taxon>
        <taxon>Thiomonas</taxon>
    </lineage>
</organism>
<dbReference type="KEGG" id="thi:THI_3445"/>
<evidence type="ECO:0000313" key="2">
    <source>
        <dbReference type="Proteomes" id="UP000002372"/>
    </source>
</evidence>
<proteinExistence type="predicted"/>
<dbReference type="Proteomes" id="UP000002372">
    <property type="component" value="Chromosome"/>
</dbReference>